<reference evidence="1 2" key="1">
    <citation type="journal article" date="2019" name="Int. J. Syst. Evol. Microbiol.">
        <title>Anaerobacillus alkaliphilus sp. nov., a novel alkaliphilic and moderately halophilic bacterium.</title>
        <authorList>
            <person name="Borsodi A.K."/>
            <person name="Aszalos J.M."/>
            <person name="Bihari P."/>
            <person name="Nagy I."/>
            <person name="Schumann P."/>
            <person name="Sproer C."/>
            <person name="Kovacs A.L."/>
            <person name="Boka K."/>
            <person name="Dobosy P."/>
            <person name="Ovari M."/>
            <person name="Szili-Kovacs T."/>
            <person name="Toth E."/>
        </authorList>
    </citation>
    <scope>NUCLEOTIDE SEQUENCE [LARGE SCALE GENOMIC DNA]</scope>
    <source>
        <strain evidence="1 2">B16-10</strain>
    </source>
</reference>
<gene>
    <name evidence="1" type="ORF">DS745_09100</name>
</gene>
<comment type="caution">
    <text evidence="1">The sequence shown here is derived from an EMBL/GenBank/DDBJ whole genome shotgun (WGS) entry which is preliminary data.</text>
</comment>
<name>A0A4Q0VTL4_9BACI</name>
<proteinExistence type="predicted"/>
<dbReference type="AlphaFoldDB" id="A0A4Q0VTL4"/>
<accession>A0A4Q0VTL4</accession>
<organism evidence="1 2">
    <name type="scientific">Anaerobacillus alkaliphilus</name>
    <dbReference type="NCBI Taxonomy" id="1548597"/>
    <lineage>
        <taxon>Bacteria</taxon>
        <taxon>Bacillati</taxon>
        <taxon>Bacillota</taxon>
        <taxon>Bacilli</taxon>
        <taxon>Bacillales</taxon>
        <taxon>Bacillaceae</taxon>
        <taxon>Anaerobacillus</taxon>
    </lineage>
</organism>
<dbReference type="EMBL" id="QOUX01000032">
    <property type="protein sequence ID" value="RXJ01628.1"/>
    <property type="molecule type" value="Genomic_DNA"/>
</dbReference>
<evidence type="ECO:0008006" key="3">
    <source>
        <dbReference type="Google" id="ProtNLM"/>
    </source>
</evidence>
<evidence type="ECO:0000313" key="1">
    <source>
        <dbReference type="EMBL" id="RXJ01628.1"/>
    </source>
</evidence>
<protein>
    <recommendedName>
        <fullName evidence="3">Methyl-accepting chemotaxis protein</fullName>
    </recommendedName>
</protein>
<evidence type="ECO:0000313" key="2">
    <source>
        <dbReference type="Proteomes" id="UP000290649"/>
    </source>
</evidence>
<dbReference type="Proteomes" id="UP000290649">
    <property type="component" value="Unassembled WGS sequence"/>
</dbReference>
<sequence>MRLSLRELINDVSKTSEHVAASAEELMASAEHTTSAANQVATAIQEVASGSEIQGSNTIESANAVSQLAIESNEWWKPLML</sequence>
<dbReference type="Gene3D" id="1.10.287.950">
    <property type="entry name" value="Methyl-accepting chemotaxis protein"/>
    <property type="match status" value="1"/>
</dbReference>
<keyword evidence="2" id="KW-1185">Reference proteome</keyword>